<evidence type="ECO:0000313" key="2">
    <source>
        <dbReference type="EMBL" id="MBW90415.1"/>
    </source>
</evidence>
<evidence type="ECO:0000313" key="1">
    <source>
        <dbReference type="EMBL" id="MBW90414.1"/>
    </source>
</evidence>
<name>A0A2P2JAA4_RHIMU</name>
<accession>A0A2P2JAA4</accession>
<protein>
    <submittedName>
        <fullName evidence="2">Uncharacterized protein At3g06530</fullName>
    </submittedName>
</protein>
<sequence>MRLCPFYASDEKKLEHGLYKFNCQSNHCSDNASQLCLQASKKKFPQLNPHIPHHWNISQ</sequence>
<reference evidence="1" key="1">
    <citation type="submission" date="2018-02" db="EMBL/GenBank/DDBJ databases">
        <title>Rhizophora mucronata_Transcriptome.</title>
        <authorList>
            <person name="Meera S.P."/>
            <person name="Sreeshan A."/>
            <person name="Augustine A."/>
        </authorList>
    </citation>
    <scope>NUCLEOTIDE SEQUENCE</scope>
    <source>
        <tissue evidence="1">Leaf</tissue>
    </source>
</reference>
<dbReference type="EMBL" id="GGEC01009931">
    <property type="protein sequence ID" value="MBW90414.1"/>
    <property type="molecule type" value="Transcribed_RNA"/>
</dbReference>
<dbReference type="EMBL" id="GGEC01009932">
    <property type="protein sequence ID" value="MBW90415.1"/>
    <property type="molecule type" value="Transcribed_RNA"/>
</dbReference>
<organism evidence="1">
    <name type="scientific">Rhizophora mucronata</name>
    <name type="common">Asiatic mangrove</name>
    <dbReference type="NCBI Taxonomy" id="61149"/>
    <lineage>
        <taxon>Eukaryota</taxon>
        <taxon>Viridiplantae</taxon>
        <taxon>Streptophyta</taxon>
        <taxon>Embryophyta</taxon>
        <taxon>Tracheophyta</taxon>
        <taxon>Spermatophyta</taxon>
        <taxon>Magnoliopsida</taxon>
        <taxon>eudicotyledons</taxon>
        <taxon>Gunneridae</taxon>
        <taxon>Pentapetalae</taxon>
        <taxon>rosids</taxon>
        <taxon>fabids</taxon>
        <taxon>Malpighiales</taxon>
        <taxon>Rhizophoraceae</taxon>
        <taxon>Rhizophora</taxon>
    </lineage>
</organism>
<dbReference type="AlphaFoldDB" id="A0A2P2JAA4"/>
<proteinExistence type="predicted"/>